<dbReference type="GO" id="GO:0004497">
    <property type="term" value="F:monooxygenase activity"/>
    <property type="evidence" value="ECO:0007669"/>
    <property type="project" value="UniProtKB-KW"/>
</dbReference>
<dbReference type="PRINTS" id="PR00385">
    <property type="entry name" value="P450"/>
</dbReference>
<dbReference type="PROSITE" id="PS00086">
    <property type="entry name" value="CYTOCHROME_P450"/>
    <property type="match status" value="1"/>
</dbReference>
<organism evidence="13 14">
    <name type="scientific">Erythroxylum novogranatense</name>
    <dbReference type="NCBI Taxonomy" id="1862640"/>
    <lineage>
        <taxon>Eukaryota</taxon>
        <taxon>Viridiplantae</taxon>
        <taxon>Streptophyta</taxon>
        <taxon>Embryophyta</taxon>
        <taxon>Tracheophyta</taxon>
        <taxon>Spermatophyta</taxon>
        <taxon>Magnoliopsida</taxon>
        <taxon>eudicotyledons</taxon>
        <taxon>Gunneridae</taxon>
        <taxon>Pentapetalae</taxon>
        <taxon>rosids</taxon>
        <taxon>fabids</taxon>
        <taxon>Malpighiales</taxon>
        <taxon>Erythroxylaceae</taxon>
        <taxon>Erythroxylum</taxon>
    </lineage>
</organism>
<keyword evidence="10" id="KW-0472">Membrane</keyword>
<evidence type="ECO:0000256" key="7">
    <source>
        <dbReference type="ARBA" id="ARBA00023002"/>
    </source>
</evidence>
<evidence type="ECO:0000313" key="14">
    <source>
        <dbReference type="Proteomes" id="UP001159364"/>
    </source>
</evidence>
<evidence type="ECO:0000256" key="9">
    <source>
        <dbReference type="ARBA" id="ARBA00023033"/>
    </source>
</evidence>
<dbReference type="Gene3D" id="1.10.630.10">
    <property type="entry name" value="Cytochrome P450"/>
    <property type="match status" value="1"/>
</dbReference>
<dbReference type="FunFam" id="1.10.630.10:FF:000023">
    <property type="entry name" value="Cytochrome P450 family protein"/>
    <property type="match status" value="1"/>
</dbReference>
<evidence type="ECO:0000256" key="5">
    <source>
        <dbReference type="ARBA" id="ARBA00022723"/>
    </source>
</evidence>
<dbReference type="PANTHER" id="PTHR47947">
    <property type="entry name" value="CYTOCHROME P450 82C3-RELATED"/>
    <property type="match status" value="1"/>
</dbReference>
<comment type="caution">
    <text evidence="13">The sequence shown here is derived from an EMBL/GenBank/DDBJ whole genome shotgun (WGS) entry which is preliminary data.</text>
</comment>
<dbReference type="PANTHER" id="PTHR47947:SF62">
    <property type="entry name" value="CYTOCHROME P450, FAMILY 81, SUBFAMILY D, POLYPEPTIDE 5"/>
    <property type="match status" value="1"/>
</dbReference>
<evidence type="ECO:0000256" key="10">
    <source>
        <dbReference type="ARBA" id="ARBA00023136"/>
    </source>
</evidence>
<protein>
    <recommendedName>
        <fullName evidence="15">Cytochrome P450</fullName>
    </recommendedName>
</protein>
<proteinExistence type="inferred from homology"/>
<dbReference type="SUPFAM" id="SSF48264">
    <property type="entry name" value="Cytochrome P450"/>
    <property type="match status" value="1"/>
</dbReference>
<keyword evidence="3 11" id="KW-0349">Heme</keyword>
<evidence type="ECO:0000256" key="2">
    <source>
        <dbReference type="ARBA" id="ARBA00010617"/>
    </source>
</evidence>
<reference evidence="13 14" key="1">
    <citation type="submission" date="2021-09" db="EMBL/GenBank/DDBJ databases">
        <title>Genomic insights and catalytic innovation underlie evolution of tropane alkaloids biosynthesis.</title>
        <authorList>
            <person name="Wang Y.-J."/>
            <person name="Tian T."/>
            <person name="Huang J.-P."/>
            <person name="Huang S.-X."/>
        </authorList>
    </citation>
    <scope>NUCLEOTIDE SEQUENCE [LARGE SCALE GENOMIC DNA]</scope>
    <source>
        <strain evidence="13">KIB-2018</strain>
        <tissue evidence="13">Leaf</tissue>
    </source>
</reference>
<dbReference type="Proteomes" id="UP001159364">
    <property type="component" value="Linkage Group LG03"/>
</dbReference>
<evidence type="ECO:0000256" key="8">
    <source>
        <dbReference type="ARBA" id="ARBA00023004"/>
    </source>
</evidence>
<keyword evidence="14" id="KW-1185">Reference proteome</keyword>
<evidence type="ECO:0000313" key="13">
    <source>
        <dbReference type="EMBL" id="KAJ8769312.1"/>
    </source>
</evidence>
<dbReference type="InterPro" id="IPR050651">
    <property type="entry name" value="Plant_Cytochrome_P450_Monoox"/>
</dbReference>
<dbReference type="GO" id="GO:0005506">
    <property type="term" value="F:iron ion binding"/>
    <property type="evidence" value="ECO:0007669"/>
    <property type="project" value="InterPro"/>
</dbReference>
<feature type="binding site" description="axial binding residue" evidence="11">
    <location>
        <position position="435"/>
    </location>
    <ligand>
        <name>heme</name>
        <dbReference type="ChEBI" id="CHEBI:30413"/>
    </ligand>
    <ligandPart>
        <name>Fe</name>
        <dbReference type="ChEBI" id="CHEBI:18248"/>
    </ligandPart>
</feature>
<keyword evidence="8 11" id="KW-0408">Iron</keyword>
<evidence type="ECO:0000256" key="11">
    <source>
        <dbReference type="PIRSR" id="PIRSR602401-1"/>
    </source>
</evidence>
<dbReference type="EMBL" id="JAIWQS010000003">
    <property type="protein sequence ID" value="KAJ8769312.1"/>
    <property type="molecule type" value="Genomic_DNA"/>
</dbReference>
<gene>
    <name evidence="13" type="ORF">K2173_002516</name>
</gene>
<dbReference type="GO" id="GO:0020037">
    <property type="term" value="F:heme binding"/>
    <property type="evidence" value="ECO:0007669"/>
    <property type="project" value="InterPro"/>
</dbReference>
<evidence type="ECO:0000256" key="6">
    <source>
        <dbReference type="ARBA" id="ARBA00022989"/>
    </source>
</evidence>
<evidence type="ECO:0000256" key="3">
    <source>
        <dbReference type="ARBA" id="ARBA00022617"/>
    </source>
</evidence>
<dbReference type="InterPro" id="IPR017972">
    <property type="entry name" value="Cyt_P450_CS"/>
</dbReference>
<keyword evidence="6" id="KW-1133">Transmembrane helix</keyword>
<accession>A0AAV8TQR0</accession>
<evidence type="ECO:0008006" key="15">
    <source>
        <dbReference type="Google" id="ProtNLM"/>
    </source>
</evidence>
<sequence>MAETTLYLALTLIFLFVAQKLYRTKKSQRKLPPSPPGIPIIGHLHLQKPPLHRTYHRLAKKYGPIFSLRYGSRLVVVVSSASAIEECFTKNDIILANRPKFLVAKHVGYNYTAMDYAPYGDHWRNLRRVSTMELLSNHRLNLLLYVRKEELKRVITKLYRESSQGFAKVELKSIFRHLTLNTMMRMITGKRYFGEEVTEVKEASEFKKLIKELSTCYDSSNPGDFFPIWNWIDGGRYEGKLIKLAARFDEFMQGIVDECRSKLNLESPKTLVNILLRIQQSESEYFTDEIIKGMVVVLLAAGTDTTSTTLEWVMTCLLRHPKILTKAKEEIDSRVGQNRFVDEPDVAKLSYLQNIISETLRLYPAVPVIDPHMASEDCTIETYDIPSGTVILANAWALHRDPLLWEDADTFKPERFEGNGVPRSYMPFGLGRRSCPGMNLALRVLGLTLATLIQCFEWEKVCEDEDIDMTEGRGITMPKVVPLEAMCKARPVMNSVLSLTDTIMYENS</sequence>
<name>A0AAV8TQR0_9ROSI</name>
<dbReference type="GO" id="GO:0016020">
    <property type="term" value="C:membrane"/>
    <property type="evidence" value="ECO:0007669"/>
    <property type="project" value="UniProtKB-SubCell"/>
</dbReference>
<evidence type="ECO:0000256" key="1">
    <source>
        <dbReference type="ARBA" id="ARBA00004167"/>
    </source>
</evidence>
<dbReference type="Pfam" id="PF00067">
    <property type="entry name" value="p450"/>
    <property type="match status" value="1"/>
</dbReference>
<dbReference type="AlphaFoldDB" id="A0AAV8TQR0"/>
<dbReference type="PRINTS" id="PR00463">
    <property type="entry name" value="EP450I"/>
</dbReference>
<comment type="cofactor">
    <cofactor evidence="11">
        <name>heme</name>
        <dbReference type="ChEBI" id="CHEBI:30413"/>
    </cofactor>
</comment>
<dbReference type="GO" id="GO:0016705">
    <property type="term" value="F:oxidoreductase activity, acting on paired donors, with incorporation or reduction of molecular oxygen"/>
    <property type="evidence" value="ECO:0007669"/>
    <property type="project" value="InterPro"/>
</dbReference>
<evidence type="ECO:0000256" key="12">
    <source>
        <dbReference type="RuleBase" id="RU000461"/>
    </source>
</evidence>
<keyword evidence="7 12" id="KW-0560">Oxidoreductase</keyword>
<evidence type="ECO:0000256" key="4">
    <source>
        <dbReference type="ARBA" id="ARBA00022692"/>
    </source>
</evidence>
<comment type="similarity">
    <text evidence="2 12">Belongs to the cytochrome P450 family.</text>
</comment>
<keyword evidence="9 12" id="KW-0503">Monooxygenase</keyword>
<dbReference type="InterPro" id="IPR002401">
    <property type="entry name" value="Cyt_P450_E_grp-I"/>
</dbReference>
<keyword evidence="4" id="KW-0812">Transmembrane</keyword>
<dbReference type="InterPro" id="IPR001128">
    <property type="entry name" value="Cyt_P450"/>
</dbReference>
<dbReference type="InterPro" id="IPR036396">
    <property type="entry name" value="Cyt_P450_sf"/>
</dbReference>
<comment type="subcellular location">
    <subcellularLocation>
        <location evidence="1">Membrane</location>
        <topology evidence="1">Single-pass membrane protein</topology>
    </subcellularLocation>
</comment>
<dbReference type="CDD" id="cd20653">
    <property type="entry name" value="CYP81"/>
    <property type="match status" value="1"/>
</dbReference>
<keyword evidence="5 11" id="KW-0479">Metal-binding</keyword>